<evidence type="ECO:0000259" key="3">
    <source>
        <dbReference type="Pfam" id="PF13490"/>
    </source>
</evidence>
<evidence type="ECO:0000313" key="4">
    <source>
        <dbReference type="EMBL" id="TWU59319.1"/>
    </source>
</evidence>
<keyword evidence="2" id="KW-0812">Transmembrane</keyword>
<feature type="domain" description="Putative zinc-finger" evidence="3">
    <location>
        <begin position="71"/>
        <end position="105"/>
    </location>
</feature>
<comment type="caution">
    <text evidence="4">The sequence shown here is derived from an EMBL/GenBank/DDBJ whole genome shotgun (WGS) entry which is preliminary data.</text>
</comment>
<dbReference type="Pfam" id="PF13490">
    <property type="entry name" value="zf-HC2"/>
    <property type="match status" value="1"/>
</dbReference>
<sequence>MKQSSNHEDAWAPCPPGLLSEKASSVNRQRRARRVIIAGVVATVGLAAISRMVVPDASGIPGDRNDGGILCSELRKRLPQYRTRELDESTTEKIDAHLRTCPFCRSYVVRPEASPLA</sequence>
<keyword evidence="5" id="KW-1185">Reference proteome</keyword>
<name>A0A5C6FI60_9BACT</name>
<reference evidence="4 5" key="1">
    <citation type="submission" date="2019-02" db="EMBL/GenBank/DDBJ databases">
        <title>Deep-cultivation of Planctomycetes and their phenomic and genomic characterization uncovers novel biology.</title>
        <authorList>
            <person name="Wiegand S."/>
            <person name="Jogler M."/>
            <person name="Boedeker C."/>
            <person name="Pinto D."/>
            <person name="Vollmers J."/>
            <person name="Rivas-Marin E."/>
            <person name="Kohn T."/>
            <person name="Peeters S.H."/>
            <person name="Heuer A."/>
            <person name="Rast P."/>
            <person name="Oberbeckmann S."/>
            <person name="Bunk B."/>
            <person name="Jeske O."/>
            <person name="Meyerdierks A."/>
            <person name="Storesund J.E."/>
            <person name="Kallscheuer N."/>
            <person name="Luecker S."/>
            <person name="Lage O.M."/>
            <person name="Pohl T."/>
            <person name="Merkel B.J."/>
            <person name="Hornburger P."/>
            <person name="Mueller R.-W."/>
            <person name="Bruemmer F."/>
            <person name="Labrenz M."/>
            <person name="Spormann A.M."/>
            <person name="Op Den Camp H."/>
            <person name="Overmann J."/>
            <person name="Amann R."/>
            <person name="Jetten M.S.M."/>
            <person name="Mascher T."/>
            <person name="Medema M.H."/>
            <person name="Devos D.P."/>
            <person name="Kaster A.-K."/>
            <person name="Ovreas L."/>
            <person name="Rohde M."/>
            <person name="Galperin M.Y."/>
            <person name="Jogler C."/>
        </authorList>
    </citation>
    <scope>NUCLEOTIDE SEQUENCE [LARGE SCALE GENOMIC DNA]</scope>
    <source>
        <strain evidence="4 5">Poly51</strain>
    </source>
</reference>
<dbReference type="RefSeq" id="WP_146456842.1">
    <property type="nucleotide sequence ID" value="NZ_SJPW01000002.1"/>
</dbReference>
<dbReference type="AlphaFoldDB" id="A0A5C6FI60"/>
<feature type="region of interest" description="Disordered" evidence="1">
    <location>
        <begin position="1"/>
        <end position="28"/>
    </location>
</feature>
<organism evidence="4 5">
    <name type="scientific">Rubripirellula tenax</name>
    <dbReference type="NCBI Taxonomy" id="2528015"/>
    <lineage>
        <taxon>Bacteria</taxon>
        <taxon>Pseudomonadati</taxon>
        <taxon>Planctomycetota</taxon>
        <taxon>Planctomycetia</taxon>
        <taxon>Pirellulales</taxon>
        <taxon>Pirellulaceae</taxon>
        <taxon>Rubripirellula</taxon>
    </lineage>
</organism>
<proteinExistence type="predicted"/>
<keyword evidence="2" id="KW-1133">Transmembrane helix</keyword>
<dbReference type="OrthoDB" id="282225at2"/>
<gene>
    <name evidence="4" type="ORF">Poly51_21070</name>
</gene>
<evidence type="ECO:0000256" key="2">
    <source>
        <dbReference type="SAM" id="Phobius"/>
    </source>
</evidence>
<feature type="transmembrane region" description="Helical" evidence="2">
    <location>
        <begin position="35"/>
        <end position="54"/>
    </location>
</feature>
<dbReference type="InterPro" id="IPR027383">
    <property type="entry name" value="Znf_put"/>
</dbReference>
<evidence type="ECO:0000256" key="1">
    <source>
        <dbReference type="SAM" id="MobiDB-lite"/>
    </source>
</evidence>
<dbReference type="EMBL" id="SJPW01000002">
    <property type="protein sequence ID" value="TWU59319.1"/>
    <property type="molecule type" value="Genomic_DNA"/>
</dbReference>
<dbReference type="Proteomes" id="UP000318288">
    <property type="component" value="Unassembled WGS sequence"/>
</dbReference>
<evidence type="ECO:0000313" key="5">
    <source>
        <dbReference type="Proteomes" id="UP000318288"/>
    </source>
</evidence>
<accession>A0A5C6FI60</accession>
<protein>
    <recommendedName>
        <fullName evidence="3">Putative zinc-finger domain-containing protein</fullName>
    </recommendedName>
</protein>
<keyword evidence="2" id="KW-0472">Membrane</keyword>
<feature type="compositionally biased region" description="Basic and acidic residues" evidence="1">
    <location>
        <begin position="1"/>
        <end position="10"/>
    </location>
</feature>